<feature type="domain" description="RING-type" evidence="9">
    <location>
        <begin position="1"/>
        <end position="188"/>
    </location>
</feature>
<evidence type="ECO:0000256" key="7">
    <source>
        <dbReference type="ARBA" id="ARBA00022786"/>
    </source>
</evidence>
<dbReference type="PROSITE" id="PS00518">
    <property type="entry name" value="ZF_RING_1"/>
    <property type="match status" value="1"/>
</dbReference>
<dbReference type="PANTHER" id="PTHR11685">
    <property type="entry name" value="RBR FAMILY RING FINGER AND IBR DOMAIN-CONTAINING"/>
    <property type="match status" value="1"/>
</dbReference>
<dbReference type="InterPro" id="IPR002867">
    <property type="entry name" value="IBR_dom"/>
</dbReference>
<reference evidence="10" key="1">
    <citation type="journal article" date="2023" name="Mol. Phylogenet. Evol.">
        <title>Genome-scale phylogeny and comparative genomics of the fungal order Sordariales.</title>
        <authorList>
            <person name="Hensen N."/>
            <person name="Bonometti L."/>
            <person name="Westerberg I."/>
            <person name="Brannstrom I.O."/>
            <person name="Guillou S."/>
            <person name="Cros-Aarteil S."/>
            <person name="Calhoun S."/>
            <person name="Haridas S."/>
            <person name="Kuo A."/>
            <person name="Mondo S."/>
            <person name="Pangilinan J."/>
            <person name="Riley R."/>
            <person name="LaButti K."/>
            <person name="Andreopoulos B."/>
            <person name="Lipzen A."/>
            <person name="Chen C."/>
            <person name="Yan M."/>
            <person name="Daum C."/>
            <person name="Ng V."/>
            <person name="Clum A."/>
            <person name="Steindorff A."/>
            <person name="Ohm R.A."/>
            <person name="Martin F."/>
            <person name="Silar P."/>
            <person name="Natvig D.O."/>
            <person name="Lalanne C."/>
            <person name="Gautier V."/>
            <person name="Ament-Velasquez S.L."/>
            <person name="Kruys A."/>
            <person name="Hutchinson M.I."/>
            <person name="Powell A.J."/>
            <person name="Barry K."/>
            <person name="Miller A.N."/>
            <person name="Grigoriev I.V."/>
            <person name="Debuchy R."/>
            <person name="Gladieux P."/>
            <person name="Hiltunen Thoren M."/>
            <person name="Johannesson H."/>
        </authorList>
    </citation>
    <scope>NUCLEOTIDE SEQUENCE</scope>
    <source>
        <strain evidence="10">CBS 123565</strain>
    </source>
</reference>
<dbReference type="SUPFAM" id="SSF57850">
    <property type="entry name" value="RING/U-box"/>
    <property type="match status" value="2"/>
</dbReference>
<feature type="non-terminal residue" evidence="10">
    <location>
        <position position="1"/>
    </location>
</feature>
<dbReference type="InterPro" id="IPR044066">
    <property type="entry name" value="TRIAD_supradom"/>
</dbReference>
<evidence type="ECO:0000256" key="3">
    <source>
        <dbReference type="ARBA" id="ARBA00022679"/>
    </source>
</evidence>
<comment type="catalytic activity">
    <reaction evidence="1">
        <text>[E2 ubiquitin-conjugating enzyme]-S-ubiquitinyl-L-cysteine + [acceptor protein]-L-lysine = [E2 ubiquitin-conjugating enzyme]-L-cysteine + [acceptor protein]-N(6)-ubiquitinyl-L-lysine.</text>
        <dbReference type="EC" id="2.3.2.31"/>
    </reaction>
</comment>
<keyword evidence="8" id="KW-0862">Zinc</keyword>
<name>A0AAN6ZDX1_9PEZI</name>
<keyword evidence="5" id="KW-0677">Repeat</keyword>
<dbReference type="PROSITE" id="PS51873">
    <property type="entry name" value="TRIAD"/>
    <property type="match status" value="1"/>
</dbReference>
<dbReference type="SMART" id="SM00647">
    <property type="entry name" value="IBR"/>
    <property type="match status" value="1"/>
</dbReference>
<comment type="caution">
    <text evidence="10">The sequence shown here is derived from an EMBL/GenBank/DDBJ whole genome shotgun (WGS) entry which is preliminary data.</text>
</comment>
<dbReference type="InterPro" id="IPR013083">
    <property type="entry name" value="Znf_RING/FYVE/PHD"/>
</dbReference>
<evidence type="ECO:0000256" key="4">
    <source>
        <dbReference type="ARBA" id="ARBA00022723"/>
    </source>
</evidence>
<evidence type="ECO:0000256" key="6">
    <source>
        <dbReference type="ARBA" id="ARBA00022771"/>
    </source>
</evidence>
<proteinExistence type="predicted"/>
<dbReference type="InterPro" id="IPR017907">
    <property type="entry name" value="Znf_RING_CS"/>
</dbReference>
<dbReference type="Pfam" id="PF01485">
    <property type="entry name" value="IBR"/>
    <property type="match status" value="1"/>
</dbReference>
<dbReference type="Proteomes" id="UP001304895">
    <property type="component" value="Unassembled WGS sequence"/>
</dbReference>
<feature type="non-terminal residue" evidence="10">
    <location>
        <position position="188"/>
    </location>
</feature>
<keyword evidence="11" id="KW-1185">Reference proteome</keyword>
<sequence length="188" mass="21932">CVGCVNTATPVSKTAKLKCRHRMCNACLRRVFKKSLTDPREMPPRCCTTDHIPLEHVERMFDPGFKREWNRKFFQYSTRNRIYCPSRHCGELIRPDDIRREGGRKHGKCSRCRSKVCGSCSGKWHKEPDCPRDDGNAQSLDRARREGRQRCHRCKSMVELEEGRDHITCRCGAEFCMVCDAKWKTCEC</sequence>
<dbReference type="Gene3D" id="3.30.40.10">
    <property type="entry name" value="Zinc/RING finger domain, C3HC4 (zinc finger)"/>
    <property type="match status" value="1"/>
</dbReference>
<keyword evidence="3" id="KW-0808">Transferase</keyword>
<dbReference type="GO" id="GO:0016567">
    <property type="term" value="P:protein ubiquitination"/>
    <property type="evidence" value="ECO:0007669"/>
    <property type="project" value="InterPro"/>
</dbReference>
<keyword evidence="6" id="KW-0863">Zinc-finger</keyword>
<evidence type="ECO:0000256" key="2">
    <source>
        <dbReference type="ARBA" id="ARBA00012251"/>
    </source>
</evidence>
<dbReference type="EC" id="2.3.2.31" evidence="2"/>
<dbReference type="AlphaFoldDB" id="A0AAN6ZDX1"/>
<evidence type="ECO:0000313" key="10">
    <source>
        <dbReference type="EMBL" id="KAK4134241.1"/>
    </source>
</evidence>
<dbReference type="InterPro" id="IPR031127">
    <property type="entry name" value="E3_UB_ligase_RBR"/>
</dbReference>
<organism evidence="10 11">
    <name type="scientific">Trichocladium antarcticum</name>
    <dbReference type="NCBI Taxonomy" id="1450529"/>
    <lineage>
        <taxon>Eukaryota</taxon>
        <taxon>Fungi</taxon>
        <taxon>Dikarya</taxon>
        <taxon>Ascomycota</taxon>
        <taxon>Pezizomycotina</taxon>
        <taxon>Sordariomycetes</taxon>
        <taxon>Sordariomycetidae</taxon>
        <taxon>Sordariales</taxon>
        <taxon>Chaetomiaceae</taxon>
        <taxon>Trichocladium</taxon>
    </lineage>
</organism>
<reference evidence="10" key="2">
    <citation type="submission" date="2023-05" db="EMBL/GenBank/DDBJ databases">
        <authorList>
            <consortium name="Lawrence Berkeley National Laboratory"/>
            <person name="Steindorff A."/>
            <person name="Hensen N."/>
            <person name="Bonometti L."/>
            <person name="Westerberg I."/>
            <person name="Brannstrom I.O."/>
            <person name="Guillou S."/>
            <person name="Cros-Aarteil S."/>
            <person name="Calhoun S."/>
            <person name="Haridas S."/>
            <person name="Kuo A."/>
            <person name="Mondo S."/>
            <person name="Pangilinan J."/>
            <person name="Riley R."/>
            <person name="Labutti K."/>
            <person name="Andreopoulos B."/>
            <person name="Lipzen A."/>
            <person name="Chen C."/>
            <person name="Yanf M."/>
            <person name="Daum C."/>
            <person name="Ng V."/>
            <person name="Clum A."/>
            <person name="Ohm R."/>
            <person name="Martin F."/>
            <person name="Silar P."/>
            <person name="Natvig D."/>
            <person name="Lalanne C."/>
            <person name="Gautier V."/>
            <person name="Ament-Velasquez S.L."/>
            <person name="Kruys A."/>
            <person name="Hutchinson M.I."/>
            <person name="Powell A.J."/>
            <person name="Barry K."/>
            <person name="Miller A.N."/>
            <person name="Grigoriev I.V."/>
            <person name="Debuchy R."/>
            <person name="Gladieux P."/>
            <person name="Thoren M.H."/>
            <person name="Johannesson H."/>
        </authorList>
    </citation>
    <scope>NUCLEOTIDE SEQUENCE</scope>
    <source>
        <strain evidence="10">CBS 123565</strain>
    </source>
</reference>
<gene>
    <name evidence="10" type="ORF">BT67DRAFT_344483</name>
</gene>
<evidence type="ECO:0000259" key="9">
    <source>
        <dbReference type="PROSITE" id="PS51873"/>
    </source>
</evidence>
<dbReference type="EMBL" id="MU853409">
    <property type="protein sequence ID" value="KAK4134241.1"/>
    <property type="molecule type" value="Genomic_DNA"/>
</dbReference>
<keyword evidence="4" id="KW-0479">Metal-binding</keyword>
<dbReference type="GO" id="GO:0061630">
    <property type="term" value="F:ubiquitin protein ligase activity"/>
    <property type="evidence" value="ECO:0007669"/>
    <property type="project" value="UniProtKB-EC"/>
</dbReference>
<evidence type="ECO:0000256" key="5">
    <source>
        <dbReference type="ARBA" id="ARBA00022737"/>
    </source>
</evidence>
<protein>
    <recommendedName>
        <fullName evidence="2">RBR-type E3 ubiquitin transferase</fullName>
        <ecNumber evidence="2">2.3.2.31</ecNumber>
    </recommendedName>
</protein>
<keyword evidence="7" id="KW-0833">Ubl conjugation pathway</keyword>
<evidence type="ECO:0000256" key="8">
    <source>
        <dbReference type="ARBA" id="ARBA00022833"/>
    </source>
</evidence>
<dbReference type="Gene3D" id="1.20.120.1750">
    <property type="match status" value="1"/>
</dbReference>
<evidence type="ECO:0000256" key="1">
    <source>
        <dbReference type="ARBA" id="ARBA00001798"/>
    </source>
</evidence>
<accession>A0AAN6ZDX1</accession>
<evidence type="ECO:0000313" key="11">
    <source>
        <dbReference type="Proteomes" id="UP001304895"/>
    </source>
</evidence>
<dbReference type="GO" id="GO:0008270">
    <property type="term" value="F:zinc ion binding"/>
    <property type="evidence" value="ECO:0007669"/>
    <property type="project" value="UniProtKB-KW"/>
</dbReference>